<dbReference type="GO" id="GO:0000976">
    <property type="term" value="F:transcription cis-regulatory region binding"/>
    <property type="evidence" value="ECO:0007669"/>
    <property type="project" value="TreeGrafter"/>
</dbReference>
<dbReference type="FunFam" id="1.10.10.60:FF:000036">
    <property type="entry name" value="Two-component system response regulator"/>
    <property type="match status" value="1"/>
</dbReference>
<dbReference type="Pfam" id="PF00072">
    <property type="entry name" value="Response_reg"/>
    <property type="match status" value="1"/>
</dbReference>
<dbReference type="InterPro" id="IPR039420">
    <property type="entry name" value="WalR-like"/>
</dbReference>
<feature type="modified residue" description="4-aspartylphosphate" evidence="2">
    <location>
        <position position="69"/>
    </location>
</feature>
<dbReference type="InterPro" id="IPR011006">
    <property type="entry name" value="CheY-like_superfamily"/>
</dbReference>
<evidence type="ECO:0000313" key="5">
    <source>
        <dbReference type="Proteomes" id="UP000264310"/>
    </source>
</evidence>
<keyword evidence="2" id="KW-0597">Phosphoprotein</keyword>
<proteinExistence type="predicted"/>
<keyword evidence="1 4" id="KW-0238">DNA-binding</keyword>
<protein>
    <submittedName>
        <fullName evidence="4">DNA-binding response regulator</fullName>
    </submittedName>
</protein>
<dbReference type="SMART" id="SM00448">
    <property type="entry name" value="REC"/>
    <property type="match status" value="1"/>
</dbReference>
<accession>A0A371X876</accession>
<dbReference type="EMBL" id="QURL01000002">
    <property type="protein sequence ID" value="RFC65439.1"/>
    <property type="molecule type" value="Genomic_DNA"/>
</dbReference>
<dbReference type="Gene3D" id="3.40.50.2300">
    <property type="match status" value="1"/>
</dbReference>
<dbReference type="PROSITE" id="PS50110">
    <property type="entry name" value="RESPONSE_REGULATORY"/>
    <property type="match status" value="1"/>
</dbReference>
<evidence type="ECO:0000313" key="4">
    <source>
        <dbReference type="EMBL" id="RFC65439.1"/>
    </source>
</evidence>
<reference evidence="4 5" key="1">
    <citation type="submission" date="2018-08" db="EMBL/GenBank/DDBJ databases">
        <title>Fulvimarina sp. 85, whole genome shotgun sequence.</title>
        <authorList>
            <person name="Tuo L."/>
        </authorList>
    </citation>
    <scope>NUCLEOTIDE SEQUENCE [LARGE SCALE GENOMIC DNA]</scope>
    <source>
        <strain evidence="4 5">85</strain>
    </source>
</reference>
<feature type="domain" description="Response regulatory" evidence="3">
    <location>
        <begin position="20"/>
        <end position="134"/>
    </location>
</feature>
<dbReference type="AlphaFoldDB" id="A0A371X876"/>
<dbReference type="GO" id="GO:0000156">
    <property type="term" value="F:phosphorelay response regulator activity"/>
    <property type="evidence" value="ECO:0007669"/>
    <property type="project" value="TreeGrafter"/>
</dbReference>
<dbReference type="OrthoDB" id="9802426at2"/>
<keyword evidence="5" id="KW-1185">Reference proteome</keyword>
<dbReference type="GO" id="GO:0005829">
    <property type="term" value="C:cytosol"/>
    <property type="evidence" value="ECO:0007669"/>
    <property type="project" value="TreeGrafter"/>
</dbReference>
<dbReference type="GO" id="GO:0006355">
    <property type="term" value="P:regulation of DNA-templated transcription"/>
    <property type="evidence" value="ECO:0007669"/>
    <property type="project" value="TreeGrafter"/>
</dbReference>
<dbReference type="InterPro" id="IPR047772">
    <property type="entry name" value="ActR_PrrA_rreg"/>
</dbReference>
<dbReference type="Gene3D" id="1.10.10.60">
    <property type="entry name" value="Homeodomain-like"/>
    <property type="match status" value="1"/>
</dbReference>
<name>A0A371X876_9HYPH</name>
<dbReference type="CDD" id="cd17563">
    <property type="entry name" value="REC_RegA-like"/>
    <property type="match status" value="1"/>
</dbReference>
<gene>
    <name evidence="4" type="ORF">DYI37_06385</name>
</gene>
<dbReference type="PANTHER" id="PTHR48111:SF56">
    <property type="entry name" value="TETRATHIONATE RESPONSE REGULATORY PROTEIN TTRR"/>
    <property type="match status" value="1"/>
</dbReference>
<sequence>MLDTVQADARAFGLETADKSLLIVDDDRPFLQRLGRALEQRGFDVTTAESVSEGMTAVKRSAPAFAIVDMRLGDGNGLDVVQALRDARDDARAVVLTGYGNIATAVTAVKLGAMDYIAKPADADEVIAALTRNPDERPEPPENPMSADRVRWEHIQRIYELCDRNVSETARRLSMHRRTLQRILAKRAPR</sequence>
<dbReference type="InterPro" id="IPR001789">
    <property type="entry name" value="Sig_transdc_resp-reg_receiver"/>
</dbReference>
<comment type="caution">
    <text evidence="4">The sequence shown here is derived from an EMBL/GenBank/DDBJ whole genome shotgun (WGS) entry which is preliminary data.</text>
</comment>
<dbReference type="Proteomes" id="UP000264310">
    <property type="component" value="Unassembled WGS sequence"/>
</dbReference>
<dbReference type="RefSeq" id="WP_116682337.1">
    <property type="nucleotide sequence ID" value="NZ_QURL01000002.1"/>
</dbReference>
<dbReference type="SUPFAM" id="SSF52172">
    <property type="entry name" value="CheY-like"/>
    <property type="match status" value="1"/>
</dbReference>
<dbReference type="PANTHER" id="PTHR48111">
    <property type="entry name" value="REGULATOR OF RPOS"/>
    <property type="match status" value="1"/>
</dbReference>
<evidence type="ECO:0000256" key="1">
    <source>
        <dbReference type="ARBA" id="ARBA00023125"/>
    </source>
</evidence>
<dbReference type="GO" id="GO:0032993">
    <property type="term" value="C:protein-DNA complex"/>
    <property type="evidence" value="ECO:0007669"/>
    <property type="project" value="TreeGrafter"/>
</dbReference>
<evidence type="ECO:0000259" key="3">
    <source>
        <dbReference type="PROSITE" id="PS50110"/>
    </source>
</evidence>
<evidence type="ECO:0000256" key="2">
    <source>
        <dbReference type="PROSITE-ProRule" id="PRU00169"/>
    </source>
</evidence>
<organism evidence="4 5">
    <name type="scientific">Fulvimarina endophytica</name>
    <dbReference type="NCBI Taxonomy" id="2293836"/>
    <lineage>
        <taxon>Bacteria</taxon>
        <taxon>Pseudomonadati</taxon>
        <taxon>Pseudomonadota</taxon>
        <taxon>Alphaproteobacteria</taxon>
        <taxon>Hyphomicrobiales</taxon>
        <taxon>Aurantimonadaceae</taxon>
        <taxon>Fulvimarina</taxon>
    </lineage>
</organism>
<dbReference type="NCBIfam" id="NF033791">
    <property type="entry name" value="ActR_PrrA_rreg"/>
    <property type="match status" value="1"/>
</dbReference>